<feature type="signal peptide" evidence="1">
    <location>
        <begin position="1"/>
        <end position="18"/>
    </location>
</feature>
<accession>A0A6M4AT28</accession>
<feature type="chain" id="PRO_5027053780" evidence="1">
    <location>
        <begin position="19"/>
        <end position="116"/>
    </location>
</feature>
<proteinExistence type="predicted"/>
<name>A0A6M4AT28_9SPHN</name>
<gene>
    <name evidence="2" type="ORF">GV829_06780</name>
</gene>
<evidence type="ECO:0000256" key="1">
    <source>
        <dbReference type="SAM" id="SignalP"/>
    </source>
</evidence>
<evidence type="ECO:0000313" key="2">
    <source>
        <dbReference type="EMBL" id="QJQ32195.1"/>
    </source>
</evidence>
<organism evidence="2 3">
    <name type="scientific">Sphingomonas lacunae</name>
    <dbReference type="NCBI Taxonomy" id="2698828"/>
    <lineage>
        <taxon>Bacteria</taxon>
        <taxon>Pseudomonadati</taxon>
        <taxon>Pseudomonadota</taxon>
        <taxon>Alphaproteobacteria</taxon>
        <taxon>Sphingomonadales</taxon>
        <taxon>Sphingomonadaceae</taxon>
        <taxon>Sphingomonas</taxon>
    </lineage>
</organism>
<protein>
    <submittedName>
        <fullName evidence="2">Uncharacterized protein</fullName>
    </submittedName>
</protein>
<dbReference type="EMBL" id="CP053015">
    <property type="protein sequence ID" value="QJQ32195.1"/>
    <property type="molecule type" value="Genomic_DNA"/>
</dbReference>
<keyword evidence="3" id="KW-1185">Reference proteome</keyword>
<dbReference type="AlphaFoldDB" id="A0A6M4AT28"/>
<dbReference type="RefSeq" id="WP_169945170.1">
    <property type="nucleotide sequence ID" value="NZ_CP053015.1"/>
</dbReference>
<reference evidence="2 3" key="1">
    <citation type="submission" date="2020-01" db="EMBL/GenBank/DDBJ databases">
        <title>Sphingomonas sp. strain CSW-10.</title>
        <authorList>
            <person name="Chen W.-M."/>
        </authorList>
    </citation>
    <scope>NUCLEOTIDE SEQUENCE [LARGE SCALE GENOMIC DNA]</scope>
    <source>
        <strain evidence="2 3">CSW-10</strain>
    </source>
</reference>
<evidence type="ECO:0000313" key="3">
    <source>
        <dbReference type="Proteomes" id="UP000503018"/>
    </source>
</evidence>
<dbReference type="Proteomes" id="UP000503018">
    <property type="component" value="Chromosome"/>
</dbReference>
<sequence>MKAILGVMAAGLALFAAAEGASAQSADSCVSNCLARMRQCGATEECAAEARSCSQRCTGDTAARTFYCRAEGHNAYNDGMCLGDAGDTLEEQRRACVRRFTSQTGGSPSSVTCTPQ</sequence>
<keyword evidence="1" id="KW-0732">Signal</keyword>
<dbReference type="KEGG" id="slan:GV829_06780"/>